<comment type="caution">
    <text evidence="1">The sequence shown here is derived from an EMBL/GenBank/DDBJ whole genome shotgun (WGS) entry which is preliminary data.</text>
</comment>
<accession>A0AAU9VC61</accession>
<dbReference type="InterPro" id="IPR008042">
    <property type="entry name" value="Retrotrans_Pao"/>
</dbReference>
<dbReference type="EMBL" id="CAKOGL010000043">
    <property type="protein sequence ID" value="CAH2108853.1"/>
    <property type="molecule type" value="Genomic_DNA"/>
</dbReference>
<dbReference type="PANTHER" id="PTHR47331">
    <property type="entry name" value="PHD-TYPE DOMAIN-CONTAINING PROTEIN"/>
    <property type="match status" value="1"/>
</dbReference>
<dbReference type="Pfam" id="PF05380">
    <property type="entry name" value="Peptidase_A17"/>
    <property type="match status" value="1"/>
</dbReference>
<organism evidence="1 2">
    <name type="scientific">Euphydryas editha</name>
    <name type="common">Edith's checkerspot</name>
    <dbReference type="NCBI Taxonomy" id="104508"/>
    <lineage>
        <taxon>Eukaryota</taxon>
        <taxon>Metazoa</taxon>
        <taxon>Ecdysozoa</taxon>
        <taxon>Arthropoda</taxon>
        <taxon>Hexapoda</taxon>
        <taxon>Insecta</taxon>
        <taxon>Pterygota</taxon>
        <taxon>Neoptera</taxon>
        <taxon>Endopterygota</taxon>
        <taxon>Lepidoptera</taxon>
        <taxon>Glossata</taxon>
        <taxon>Ditrysia</taxon>
        <taxon>Papilionoidea</taxon>
        <taxon>Nymphalidae</taxon>
        <taxon>Nymphalinae</taxon>
        <taxon>Euphydryas</taxon>
    </lineage>
</organism>
<dbReference type="Proteomes" id="UP001153954">
    <property type="component" value="Unassembled WGS sequence"/>
</dbReference>
<proteinExistence type="predicted"/>
<evidence type="ECO:0000313" key="1">
    <source>
        <dbReference type="EMBL" id="CAH2108853.1"/>
    </source>
</evidence>
<evidence type="ECO:0000313" key="2">
    <source>
        <dbReference type="Proteomes" id="UP001153954"/>
    </source>
</evidence>
<gene>
    <name evidence="1" type="ORF">EEDITHA_LOCUS22754</name>
</gene>
<reference evidence="1" key="1">
    <citation type="submission" date="2022-03" db="EMBL/GenBank/DDBJ databases">
        <authorList>
            <person name="Tunstrom K."/>
        </authorList>
    </citation>
    <scope>NUCLEOTIDE SEQUENCE</scope>
</reference>
<dbReference type="AlphaFoldDB" id="A0AAU9VC61"/>
<keyword evidence="2" id="KW-1185">Reference proteome</keyword>
<name>A0AAU9VC61_EUPED</name>
<sequence length="152" mass="17603">MHDFYVDDLLTGADSFEEAYTIKQRFTDALASACMPLRKWKSNDPKLITEPSQSCLDFHNEGDNFNKTLGLSWQTHNDKLWFPIDVPDQLEMTKRGMLSVIAKIFDPLGLLAPSIIQMKMLLQKLWLEGLKWDDKLPREIEIMWAAMINTLN</sequence>
<protein>
    <submittedName>
        <fullName evidence="1">Uncharacterized protein</fullName>
    </submittedName>
</protein>